<sequence>MSSLTRFVQSIGIRRNFSTGVPETSRLIYASNNSGLVKLIKLFSVSTLGISSAATPAVMYFWDSPAVQATELSGYMFLGALAASTCSTGALHFMLSPYVHTIQLHSPPRKTVTAADTITPNSVITLETLDMFARKRETTLALRDLVPNPGMFSTWKVSKKVLNRQFELERVKGIPPTIHQDKFWLDQRDARGDGPVMANLIRVVEEHDRRQRLI</sequence>
<gene>
    <name evidence="1" type="ORF">PHYBLDRAFT_176379</name>
</gene>
<dbReference type="OrthoDB" id="5386199at2759"/>
<dbReference type="AlphaFoldDB" id="A0A162W7D2"/>
<dbReference type="VEuPathDB" id="FungiDB:PHYBLDRAFT_176379"/>
<dbReference type="GeneID" id="28998659"/>
<reference evidence="2" key="1">
    <citation type="submission" date="2015-06" db="EMBL/GenBank/DDBJ databases">
        <title>Expansion of signal transduction pathways in fungi by whole-genome duplication.</title>
        <authorList>
            <consortium name="DOE Joint Genome Institute"/>
            <person name="Corrochano L.M."/>
            <person name="Kuo A."/>
            <person name="Marcet-Houben M."/>
            <person name="Polaino S."/>
            <person name="Salamov A."/>
            <person name="Villalobos J.M."/>
            <person name="Alvarez M.I."/>
            <person name="Avalos J."/>
            <person name="Benito E.P."/>
            <person name="Benoit I."/>
            <person name="Burger G."/>
            <person name="Camino L.P."/>
            <person name="Canovas D."/>
            <person name="Cerda-Olmedo E."/>
            <person name="Cheng J.-F."/>
            <person name="Dominguez A."/>
            <person name="Elias M."/>
            <person name="Eslava A.P."/>
            <person name="Glaser F."/>
            <person name="Grimwood J."/>
            <person name="Gutierrez G."/>
            <person name="Heitman J."/>
            <person name="Henrissat B."/>
            <person name="Iturriaga E.A."/>
            <person name="Lang B.F."/>
            <person name="Lavin J.L."/>
            <person name="Lee S."/>
            <person name="Li W."/>
            <person name="Lindquist E."/>
            <person name="Lopez-Garcia S."/>
            <person name="Luque E.M."/>
            <person name="Marcos A.T."/>
            <person name="Martin J."/>
            <person name="McCluskey K."/>
            <person name="Medina H.R."/>
            <person name="Miralles-Duran A."/>
            <person name="Miyazaki A."/>
            <person name="Munoz-Torres E."/>
            <person name="Oguiza J.A."/>
            <person name="Ohm R."/>
            <person name="Olmedo M."/>
            <person name="Orejas M."/>
            <person name="Ortiz-Castellanos L."/>
            <person name="Pisabarro A.G."/>
            <person name="Rodriguez-Romero J."/>
            <person name="Ruiz-Herrera J."/>
            <person name="Ruiz-Vazquez R."/>
            <person name="Sanz C."/>
            <person name="Schackwitz W."/>
            <person name="Schmutz J."/>
            <person name="Shahriari M."/>
            <person name="Shelest E."/>
            <person name="Silva-Franco F."/>
            <person name="Soanes D."/>
            <person name="Syed K."/>
            <person name="Tagua V.G."/>
            <person name="Talbot N.J."/>
            <person name="Thon M."/>
            <person name="De vries R.P."/>
            <person name="Wiebenga A."/>
            <person name="Yadav J.S."/>
            <person name="Braun E.L."/>
            <person name="Baker S."/>
            <person name="Garre V."/>
            <person name="Horwitz B."/>
            <person name="Torres-Martinez S."/>
            <person name="Idnurm A."/>
            <person name="Herrera-Estrella A."/>
            <person name="Gabaldon T."/>
            <person name="Grigoriev I.V."/>
        </authorList>
    </citation>
    <scope>NUCLEOTIDE SEQUENCE [LARGE SCALE GENOMIC DNA]</scope>
    <source>
        <strain evidence="2">NRRL 1555(-)</strain>
    </source>
</reference>
<name>A0A162W7D2_PHYB8</name>
<dbReference type="PANTHER" id="PTHR13281">
    <property type="entry name" value="TRANSMEMBRANE PROTEIN 70, MITOCHONDRIAL"/>
    <property type="match status" value="1"/>
</dbReference>
<dbReference type="InterPro" id="IPR009724">
    <property type="entry name" value="TMEM70"/>
</dbReference>
<dbReference type="EMBL" id="KV441014">
    <property type="protein sequence ID" value="OAD65145.1"/>
    <property type="molecule type" value="Genomic_DNA"/>
</dbReference>
<dbReference type="GO" id="GO:0033615">
    <property type="term" value="P:mitochondrial proton-transporting ATP synthase complex assembly"/>
    <property type="evidence" value="ECO:0007669"/>
    <property type="project" value="TreeGrafter"/>
</dbReference>
<dbReference type="InParanoid" id="A0A162W7D2"/>
<proteinExistence type="predicted"/>
<organism evidence="1 2">
    <name type="scientific">Phycomyces blakesleeanus (strain ATCC 8743b / DSM 1359 / FGSC 10004 / NBRC 33097 / NRRL 1555)</name>
    <dbReference type="NCBI Taxonomy" id="763407"/>
    <lineage>
        <taxon>Eukaryota</taxon>
        <taxon>Fungi</taxon>
        <taxon>Fungi incertae sedis</taxon>
        <taxon>Mucoromycota</taxon>
        <taxon>Mucoromycotina</taxon>
        <taxon>Mucoromycetes</taxon>
        <taxon>Mucorales</taxon>
        <taxon>Phycomycetaceae</taxon>
        <taxon>Phycomyces</taxon>
    </lineage>
</organism>
<dbReference type="GO" id="GO:0031966">
    <property type="term" value="C:mitochondrial membrane"/>
    <property type="evidence" value="ECO:0007669"/>
    <property type="project" value="TreeGrafter"/>
</dbReference>
<dbReference type="Proteomes" id="UP000077315">
    <property type="component" value="Unassembled WGS sequence"/>
</dbReference>
<evidence type="ECO:0000313" key="1">
    <source>
        <dbReference type="EMBL" id="OAD65145.1"/>
    </source>
</evidence>
<dbReference type="Pfam" id="PF06979">
    <property type="entry name" value="TMEM70"/>
    <property type="match status" value="1"/>
</dbReference>
<protein>
    <submittedName>
        <fullName evidence="1">Uncharacterized protein</fullName>
    </submittedName>
</protein>
<accession>A0A162W7D2</accession>
<evidence type="ECO:0000313" key="2">
    <source>
        <dbReference type="Proteomes" id="UP000077315"/>
    </source>
</evidence>
<dbReference type="PANTHER" id="PTHR13281:SF0">
    <property type="entry name" value="TRANSMEMBRANE PROTEIN 70, MITOCHONDRIAL"/>
    <property type="match status" value="1"/>
</dbReference>
<dbReference type="InterPro" id="IPR045325">
    <property type="entry name" value="TMEM70/TMEM186/TMEM223"/>
</dbReference>
<keyword evidence="2" id="KW-1185">Reference proteome</keyword>
<dbReference type="RefSeq" id="XP_018283185.1">
    <property type="nucleotide sequence ID" value="XM_018437753.1"/>
</dbReference>